<keyword evidence="7" id="KW-0833">Ubl conjugation pathway</keyword>
<protein>
    <recommendedName>
        <fullName evidence="3">RING-type E3 ubiquitin transferase</fullName>
        <ecNumber evidence="3">2.3.2.27</ecNumber>
    </recommendedName>
</protein>
<dbReference type="InterPro" id="IPR040383">
    <property type="entry name" value="HAKAI/CBLL2"/>
</dbReference>
<keyword evidence="9" id="KW-0539">Nucleus</keyword>
<dbReference type="GO" id="GO:0030155">
    <property type="term" value="P:regulation of cell adhesion"/>
    <property type="evidence" value="ECO:0007669"/>
    <property type="project" value="TreeGrafter"/>
</dbReference>
<dbReference type="Proteomes" id="UP000734854">
    <property type="component" value="Unassembled WGS sequence"/>
</dbReference>
<feature type="domain" description="C2H2-type" evidence="12">
    <location>
        <begin position="127"/>
        <end position="152"/>
    </location>
</feature>
<evidence type="ECO:0000313" key="14">
    <source>
        <dbReference type="Proteomes" id="UP000734854"/>
    </source>
</evidence>
<evidence type="ECO:0000259" key="12">
    <source>
        <dbReference type="PROSITE" id="PS50157"/>
    </source>
</evidence>
<gene>
    <name evidence="13" type="ORF">ZIOFF_007598</name>
</gene>
<dbReference type="PANTHER" id="PTHR13480">
    <property type="entry name" value="E3 UBIQUITIN-PROTEIN LIGASE HAKAI-RELATED"/>
    <property type="match status" value="1"/>
</dbReference>
<feature type="compositionally biased region" description="Polar residues" evidence="11">
    <location>
        <begin position="455"/>
        <end position="473"/>
    </location>
</feature>
<sequence>MLQIRLSKGPSADGGGGPVAKSPPAFDTVTVACPDHLIIADLPVAKSVGAVTSSAAVVRTVGRRSRRNLGDRVHFCVRCDFPIAIYGRLAPCEHAFCLTCARSDASCYLCDERIQKIQSIKMMEGIFICAAPHCFKSFIKQADFVTHIHEIHYDLIQSNIKKEDGSEKEARASSTDTHKQSLLQETSTARAPPKPGFSSSTNLQPHDREELAQHHQSTDYSSSIMSAPPTSMLFENNLPQGSDKSNAWMNQPQGYMTQAGSQSQQVSDQSLADKHSLNPLQPPMPPNYQLPVNLNQAMIPPTAFSYPVSVDGSQQYYGIPYEAFRPEQLQAGGPAQGSVLGFSPGPTGIATFAGNAQRPWVTGQMVVPLDPSLMLTQGSLQGFVNVTDAHGNNQISGGWLLNQTHIGQDSKFQGVSSVNNDSSKGIFAQLQQPGSLQMSLPPPPPLPLQMPQQLNMGNFSGFSSVNQEGQGYG</sequence>
<dbReference type="EMBL" id="JACMSC010000002">
    <property type="protein sequence ID" value="KAG6533723.1"/>
    <property type="molecule type" value="Genomic_DNA"/>
</dbReference>
<dbReference type="GO" id="GO:0061630">
    <property type="term" value="F:ubiquitin protein ligase activity"/>
    <property type="evidence" value="ECO:0007669"/>
    <property type="project" value="UniProtKB-EC"/>
</dbReference>
<dbReference type="PROSITE" id="PS00028">
    <property type="entry name" value="ZINC_FINGER_C2H2_1"/>
    <property type="match status" value="1"/>
</dbReference>
<evidence type="ECO:0000256" key="7">
    <source>
        <dbReference type="ARBA" id="ARBA00022786"/>
    </source>
</evidence>
<accession>A0A8J5HTZ2</accession>
<feature type="compositionally biased region" description="Basic and acidic residues" evidence="11">
    <location>
        <begin position="205"/>
        <end position="217"/>
    </location>
</feature>
<dbReference type="PANTHER" id="PTHR13480:SF0">
    <property type="entry name" value="E3 UBIQUITIN-PROTEIN LIGASE HAKAI"/>
    <property type="match status" value="1"/>
</dbReference>
<feature type="compositionally biased region" description="Polar residues" evidence="11">
    <location>
        <begin position="218"/>
        <end position="270"/>
    </location>
</feature>
<dbReference type="PROSITE" id="PS50157">
    <property type="entry name" value="ZINC_FINGER_C2H2_2"/>
    <property type="match status" value="1"/>
</dbReference>
<keyword evidence="6 10" id="KW-0863">Zinc-finger</keyword>
<proteinExistence type="predicted"/>
<reference evidence="13 14" key="1">
    <citation type="submission" date="2020-08" db="EMBL/GenBank/DDBJ databases">
        <title>Plant Genome Project.</title>
        <authorList>
            <person name="Zhang R.-G."/>
        </authorList>
    </citation>
    <scope>NUCLEOTIDE SEQUENCE [LARGE SCALE GENOMIC DNA]</scope>
    <source>
        <tissue evidence="13">Rhizome</tissue>
    </source>
</reference>
<keyword evidence="8" id="KW-0862">Zinc</keyword>
<keyword evidence="14" id="KW-1185">Reference proteome</keyword>
<feature type="region of interest" description="Disordered" evidence="11">
    <location>
        <begin position="434"/>
        <end position="473"/>
    </location>
</feature>
<dbReference type="PROSITE" id="PS00518">
    <property type="entry name" value="ZF_RING_1"/>
    <property type="match status" value="1"/>
</dbReference>
<name>A0A8J5HTZ2_ZINOF</name>
<dbReference type="CDD" id="cd16508">
    <property type="entry name" value="RING-HC_HAKAI-like"/>
    <property type="match status" value="1"/>
</dbReference>
<dbReference type="AlphaFoldDB" id="A0A8J5HTZ2"/>
<evidence type="ECO:0000256" key="3">
    <source>
        <dbReference type="ARBA" id="ARBA00012483"/>
    </source>
</evidence>
<evidence type="ECO:0000256" key="2">
    <source>
        <dbReference type="ARBA" id="ARBA00004123"/>
    </source>
</evidence>
<keyword evidence="4" id="KW-0808">Transferase</keyword>
<comment type="subcellular location">
    <subcellularLocation>
        <location evidence="2">Nucleus</location>
    </subcellularLocation>
</comment>
<dbReference type="GO" id="GO:0008270">
    <property type="term" value="F:zinc ion binding"/>
    <property type="evidence" value="ECO:0007669"/>
    <property type="project" value="UniProtKB-KW"/>
</dbReference>
<evidence type="ECO:0000256" key="9">
    <source>
        <dbReference type="ARBA" id="ARBA00023242"/>
    </source>
</evidence>
<feature type="region of interest" description="Disordered" evidence="11">
    <location>
        <begin position="162"/>
        <end position="288"/>
    </location>
</feature>
<evidence type="ECO:0000256" key="4">
    <source>
        <dbReference type="ARBA" id="ARBA00022679"/>
    </source>
</evidence>
<evidence type="ECO:0000256" key="11">
    <source>
        <dbReference type="SAM" id="MobiDB-lite"/>
    </source>
</evidence>
<feature type="compositionally biased region" description="Polar residues" evidence="11">
    <location>
        <begin position="180"/>
        <end position="189"/>
    </location>
</feature>
<comment type="caution">
    <text evidence="13">The sequence shown here is derived from an EMBL/GenBank/DDBJ whole genome shotgun (WGS) entry which is preliminary data.</text>
</comment>
<dbReference type="GO" id="GO:0005634">
    <property type="term" value="C:nucleus"/>
    <property type="evidence" value="ECO:0007669"/>
    <property type="project" value="UniProtKB-SubCell"/>
</dbReference>
<evidence type="ECO:0000256" key="5">
    <source>
        <dbReference type="ARBA" id="ARBA00022723"/>
    </source>
</evidence>
<feature type="compositionally biased region" description="Basic and acidic residues" evidence="11">
    <location>
        <begin position="162"/>
        <end position="179"/>
    </location>
</feature>
<dbReference type="InterPro" id="IPR017907">
    <property type="entry name" value="Znf_RING_CS"/>
</dbReference>
<evidence type="ECO:0000256" key="6">
    <source>
        <dbReference type="ARBA" id="ARBA00022771"/>
    </source>
</evidence>
<dbReference type="FunFam" id="3.30.40.10:FF:000280">
    <property type="entry name" value="E3 ubiquitin-protein ligase Hakai"/>
    <property type="match status" value="1"/>
</dbReference>
<dbReference type="InterPro" id="IPR040380">
    <property type="entry name" value="HAKAI-like_RING-HC"/>
</dbReference>
<comment type="catalytic activity">
    <reaction evidence="1">
        <text>S-ubiquitinyl-[E2 ubiquitin-conjugating enzyme]-L-cysteine + [acceptor protein]-L-lysine = [E2 ubiquitin-conjugating enzyme]-L-cysteine + N(6)-ubiquitinyl-[acceptor protein]-L-lysine.</text>
        <dbReference type="EC" id="2.3.2.27"/>
    </reaction>
</comment>
<organism evidence="13 14">
    <name type="scientific">Zingiber officinale</name>
    <name type="common">Ginger</name>
    <name type="synonym">Amomum zingiber</name>
    <dbReference type="NCBI Taxonomy" id="94328"/>
    <lineage>
        <taxon>Eukaryota</taxon>
        <taxon>Viridiplantae</taxon>
        <taxon>Streptophyta</taxon>
        <taxon>Embryophyta</taxon>
        <taxon>Tracheophyta</taxon>
        <taxon>Spermatophyta</taxon>
        <taxon>Magnoliopsida</taxon>
        <taxon>Liliopsida</taxon>
        <taxon>Zingiberales</taxon>
        <taxon>Zingiberaceae</taxon>
        <taxon>Zingiber</taxon>
    </lineage>
</organism>
<feature type="region of interest" description="Disordered" evidence="11">
    <location>
        <begin position="1"/>
        <end position="20"/>
    </location>
</feature>
<evidence type="ECO:0000313" key="13">
    <source>
        <dbReference type="EMBL" id="KAG6533723.1"/>
    </source>
</evidence>
<dbReference type="OrthoDB" id="547746at2759"/>
<dbReference type="EC" id="2.3.2.27" evidence="3"/>
<dbReference type="InterPro" id="IPR013087">
    <property type="entry name" value="Znf_C2H2_type"/>
</dbReference>
<evidence type="ECO:0000256" key="1">
    <source>
        <dbReference type="ARBA" id="ARBA00000900"/>
    </source>
</evidence>
<evidence type="ECO:0000256" key="10">
    <source>
        <dbReference type="PROSITE-ProRule" id="PRU00042"/>
    </source>
</evidence>
<evidence type="ECO:0000256" key="8">
    <source>
        <dbReference type="ARBA" id="ARBA00022833"/>
    </source>
</evidence>
<keyword evidence="5" id="KW-0479">Metal-binding</keyword>
<dbReference type="GO" id="GO:0016567">
    <property type="term" value="P:protein ubiquitination"/>
    <property type="evidence" value="ECO:0007669"/>
    <property type="project" value="InterPro"/>
</dbReference>